<protein>
    <submittedName>
        <fullName evidence="2">Uncharacterized protein</fullName>
    </submittedName>
</protein>
<dbReference type="OrthoDB" id="2641762at2759"/>
<dbReference type="Proteomes" id="UP000054018">
    <property type="component" value="Unassembled WGS sequence"/>
</dbReference>
<reference evidence="3" key="2">
    <citation type="submission" date="2015-01" db="EMBL/GenBank/DDBJ databases">
        <title>Evolutionary Origins and Diversification of the Mycorrhizal Mutualists.</title>
        <authorList>
            <consortium name="DOE Joint Genome Institute"/>
            <consortium name="Mycorrhizal Genomics Consortium"/>
            <person name="Kohler A."/>
            <person name="Kuo A."/>
            <person name="Nagy L.G."/>
            <person name="Floudas D."/>
            <person name="Copeland A."/>
            <person name="Barry K.W."/>
            <person name="Cichocki N."/>
            <person name="Veneault-Fourrey C."/>
            <person name="LaButti K."/>
            <person name="Lindquist E.A."/>
            <person name="Lipzen A."/>
            <person name="Lundell T."/>
            <person name="Morin E."/>
            <person name="Murat C."/>
            <person name="Riley R."/>
            <person name="Ohm R."/>
            <person name="Sun H."/>
            <person name="Tunlid A."/>
            <person name="Henrissat B."/>
            <person name="Grigoriev I.V."/>
            <person name="Hibbett D.S."/>
            <person name="Martin F."/>
        </authorList>
    </citation>
    <scope>NUCLEOTIDE SEQUENCE [LARGE SCALE GENOMIC DNA]</scope>
    <source>
        <strain evidence="3">441</strain>
    </source>
</reference>
<dbReference type="EMBL" id="KN833794">
    <property type="protein sequence ID" value="KIK18978.1"/>
    <property type="molecule type" value="Genomic_DNA"/>
</dbReference>
<keyword evidence="1" id="KW-1133">Transmembrane helix</keyword>
<feature type="transmembrane region" description="Helical" evidence="1">
    <location>
        <begin position="12"/>
        <end position="45"/>
    </location>
</feature>
<keyword evidence="3" id="KW-1185">Reference proteome</keyword>
<feature type="transmembrane region" description="Helical" evidence="1">
    <location>
        <begin position="140"/>
        <end position="166"/>
    </location>
</feature>
<accession>A0A0C9ZG97</accession>
<evidence type="ECO:0000313" key="2">
    <source>
        <dbReference type="EMBL" id="KIK18978.1"/>
    </source>
</evidence>
<feature type="transmembrane region" description="Helical" evidence="1">
    <location>
        <begin position="186"/>
        <end position="206"/>
    </location>
</feature>
<keyword evidence="1" id="KW-0812">Transmembrane</keyword>
<feature type="transmembrane region" description="Helical" evidence="1">
    <location>
        <begin position="57"/>
        <end position="85"/>
    </location>
</feature>
<dbReference type="AlphaFoldDB" id="A0A0C9ZG97"/>
<sequence>MATSVGELPHSVLYAASVSLTAVTFVSGISWGLMTALYVLCMYSLTCHRRPATRTTVLSAVWITILWVSSSLSTLANAYCALYAYSWQMDYPGGPITYLADEWNRPMPALAYWTYFITMWFADALMLWRVTVFYDGVHRLVKLSVITVMFTIYIGVVASSCFSLAILSTNQTFYSKYSRRAGIPSFTLSVTLNVFATALISIRLFLFKRWTEKNLGHRENSPYTNIVAMLIESSTLYATWSVVFIILYAINNPGVYVMLMTLCNVQVIAPLLIIYRVSRGLAWEQNTSAMTSPHLFPAGSDTILELQDARCQPQGKSIHSMVFSGAARAEVESCSEGR</sequence>
<gene>
    <name evidence="2" type="ORF">PISMIDRAFT_171557</name>
</gene>
<feature type="transmembrane region" description="Helical" evidence="1">
    <location>
        <begin position="110"/>
        <end position="128"/>
    </location>
</feature>
<proteinExistence type="predicted"/>
<dbReference type="HOGENOM" id="CLU_044614_0_2_1"/>
<name>A0A0C9ZG97_9AGAM</name>
<reference evidence="2 3" key="1">
    <citation type="submission" date="2014-04" db="EMBL/GenBank/DDBJ databases">
        <authorList>
            <consortium name="DOE Joint Genome Institute"/>
            <person name="Kuo A."/>
            <person name="Kohler A."/>
            <person name="Costa M.D."/>
            <person name="Nagy L.G."/>
            <person name="Floudas D."/>
            <person name="Copeland A."/>
            <person name="Barry K.W."/>
            <person name="Cichocki N."/>
            <person name="Veneault-Fourrey C."/>
            <person name="LaButti K."/>
            <person name="Lindquist E.A."/>
            <person name="Lipzen A."/>
            <person name="Lundell T."/>
            <person name="Morin E."/>
            <person name="Murat C."/>
            <person name="Sun H."/>
            <person name="Tunlid A."/>
            <person name="Henrissat B."/>
            <person name="Grigoriev I.V."/>
            <person name="Hibbett D.S."/>
            <person name="Martin F."/>
            <person name="Nordberg H.P."/>
            <person name="Cantor M.N."/>
            <person name="Hua S.X."/>
        </authorList>
    </citation>
    <scope>NUCLEOTIDE SEQUENCE [LARGE SCALE GENOMIC DNA]</scope>
    <source>
        <strain evidence="2 3">441</strain>
    </source>
</reference>
<evidence type="ECO:0000256" key="1">
    <source>
        <dbReference type="SAM" id="Phobius"/>
    </source>
</evidence>
<evidence type="ECO:0000313" key="3">
    <source>
        <dbReference type="Proteomes" id="UP000054018"/>
    </source>
</evidence>
<feature type="transmembrane region" description="Helical" evidence="1">
    <location>
        <begin position="256"/>
        <end position="275"/>
    </location>
</feature>
<dbReference type="STRING" id="765257.A0A0C9ZG97"/>
<organism evidence="2 3">
    <name type="scientific">Pisolithus microcarpus 441</name>
    <dbReference type="NCBI Taxonomy" id="765257"/>
    <lineage>
        <taxon>Eukaryota</taxon>
        <taxon>Fungi</taxon>
        <taxon>Dikarya</taxon>
        <taxon>Basidiomycota</taxon>
        <taxon>Agaricomycotina</taxon>
        <taxon>Agaricomycetes</taxon>
        <taxon>Agaricomycetidae</taxon>
        <taxon>Boletales</taxon>
        <taxon>Sclerodermatineae</taxon>
        <taxon>Pisolithaceae</taxon>
        <taxon>Pisolithus</taxon>
    </lineage>
</organism>
<feature type="transmembrane region" description="Helical" evidence="1">
    <location>
        <begin position="226"/>
        <end position="250"/>
    </location>
</feature>
<keyword evidence="1" id="KW-0472">Membrane</keyword>